<reference evidence="2" key="1">
    <citation type="submission" date="1994-01" db="EMBL/GenBank/DDBJ databases">
        <authorList>
            <person name="Smith D.R."/>
        </authorList>
    </citation>
    <scope>NUCLEOTIDE SEQUENCE</scope>
</reference>
<sequence length="67" mass="7414">MEPVRNAGDSITTSSLGYFERVREICDEYDVLLVFNKVICAFGRTGSMFTCDDFGYQPGMIKPAPPG</sequence>
<protein>
    <submittedName>
        <fullName evidence="2">U0308a</fullName>
    </submittedName>
</protein>
<dbReference type="Pfam" id="PF00202">
    <property type="entry name" value="Aminotran_3"/>
    <property type="match status" value="1"/>
</dbReference>
<evidence type="ECO:0000313" key="2">
    <source>
        <dbReference type="EMBL" id="AAA17349.1"/>
    </source>
</evidence>
<organism evidence="2">
    <name type="scientific">Mycobacterium leprae</name>
    <dbReference type="NCBI Taxonomy" id="1769"/>
    <lineage>
        <taxon>Bacteria</taxon>
        <taxon>Bacillati</taxon>
        <taxon>Actinomycetota</taxon>
        <taxon>Actinomycetes</taxon>
        <taxon>Mycobacteriales</taxon>
        <taxon>Mycobacteriaceae</taxon>
        <taxon>Mycobacterium</taxon>
    </lineage>
</organism>
<dbReference type="InterPro" id="IPR015424">
    <property type="entry name" value="PyrdxlP-dep_Trfase"/>
</dbReference>
<proteinExistence type="inferred from homology"/>
<name>Q49925_MYCLR</name>
<dbReference type="SUPFAM" id="SSF53383">
    <property type="entry name" value="PLP-dependent transferases"/>
    <property type="match status" value="1"/>
</dbReference>
<evidence type="ECO:0000256" key="1">
    <source>
        <dbReference type="ARBA" id="ARBA00008954"/>
    </source>
</evidence>
<dbReference type="GO" id="GO:0008483">
    <property type="term" value="F:transaminase activity"/>
    <property type="evidence" value="ECO:0007669"/>
    <property type="project" value="InterPro"/>
</dbReference>
<dbReference type="InterPro" id="IPR015421">
    <property type="entry name" value="PyrdxlP-dep_Trfase_major"/>
</dbReference>
<dbReference type="AlphaFoldDB" id="Q49925"/>
<comment type="similarity">
    <text evidence="1">Belongs to the class-III pyridoxal-phosphate-dependent aminotransferase family.</text>
</comment>
<dbReference type="PANTHER" id="PTHR43094">
    <property type="entry name" value="AMINOTRANSFERASE"/>
    <property type="match status" value="1"/>
</dbReference>
<accession>Q49925</accession>
<dbReference type="EMBL" id="U00022">
    <property type="protein sequence ID" value="AAA17349.1"/>
    <property type="molecule type" value="Genomic_DNA"/>
</dbReference>
<dbReference type="Gene3D" id="3.40.640.10">
    <property type="entry name" value="Type I PLP-dependent aspartate aminotransferase-like (Major domain)"/>
    <property type="match status" value="1"/>
</dbReference>
<reference evidence="2" key="2">
    <citation type="submission" date="1994-03" db="EMBL/GenBank/DDBJ databases">
        <authorList>
            <person name="Robison K."/>
        </authorList>
    </citation>
    <scope>NUCLEOTIDE SEQUENCE</scope>
</reference>
<dbReference type="PIR" id="S73050">
    <property type="entry name" value="S73050"/>
</dbReference>
<dbReference type="InterPro" id="IPR005814">
    <property type="entry name" value="Aminotrans_3"/>
</dbReference>
<dbReference type="PANTHER" id="PTHR43094:SF1">
    <property type="entry name" value="AMINOTRANSFERASE CLASS-III"/>
    <property type="match status" value="1"/>
</dbReference>
<dbReference type="GO" id="GO:0030170">
    <property type="term" value="F:pyridoxal phosphate binding"/>
    <property type="evidence" value="ECO:0007669"/>
    <property type="project" value="InterPro"/>
</dbReference>